<evidence type="ECO:0000256" key="10">
    <source>
        <dbReference type="ARBA" id="ARBA00022884"/>
    </source>
</evidence>
<evidence type="ECO:0000256" key="1">
    <source>
        <dbReference type="ARBA" id="ARBA00001946"/>
    </source>
</evidence>
<dbReference type="EMBL" id="AP027059">
    <property type="protein sequence ID" value="BDU50457.1"/>
    <property type="molecule type" value="Genomic_DNA"/>
</dbReference>
<evidence type="ECO:0000256" key="5">
    <source>
        <dbReference type="ARBA" id="ARBA00022694"/>
    </source>
</evidence>
<dbReference type="GO" id="GO:0008033">
    <property type="term" value="P:tRNA processing"/>
    <property type="evidence" value="ECO:0007669"/>
    <property type="project" value="UniProtKB-KW"/>
</dbReference>
<dbReference type="InterPro" id="IPR043519">
    <property type="entry name" value="NT_sf"/>
</dbReference>
<evidence type="ECO:0000256" key="4">
    <source>
        <dbReference type="ARBA" id="ARBA00022679"/>
    </source>
</evidence>
<dbReference type="InterPro" id="IPR002646">
    <property type="entry name" value="PolA_pol_head_dom"/>
</dbReference>
<dbReference type="AlphaFoldDB" id="A0AAU9DKM7"/>
<evidence type="ECO:0000256" key="6">
    <source>
        <dbReference type="ARBA" id="ARBA00022695"/>
    </source>
</evidence>
<name>A0AAU9DKM7_9FUSO</name>
<dbReference type="Gene3D" id="3.10.310.30">
    <property type="match status" value="1"/>
</dbReference>
<dbReference type="SUPFAM" id="SSF64182">
    <property type="entry name" value="DHH phosphoesterases"/>
    <property type="match status" value="1"/>
</dbReference>
<evidence type="ECO:0000259" key="13">
    <source>
        <dbReference type="PROSITE" id="PS51371"/>
    </source>
</evidence>
<keyword evidence="3" id="KW-0820">tRNA-binding</keyword>
<dbReference type="SUPFAM" id="SSF81301">
    <property type="entry name" value="Nucleotidyltransferase"/>
    <property type="match status" value="1"/>
</dbReference>
<dbReference type="InterPro" id="IPR000644">
    <property type="entry name" value="CBS_dom"/>
</dbReference>
<keyword evidence="5" id="KW-0819">tRNA processing</keyword>
<evidence type="ECO:0000256" key="9">
    <source>
        <dbReference type="ARBA" id="ARBA00022842"/>
    </source>
</evidence>
<dbReference type="InterPro" id="IPR001667">
    <property type="entry name" value="DDH_dom"/>
</dbReference>
<feature type="domain" description="CBS" evidence="13">
    <location>
        <begin position="319"/>
        <end position="377"/>
    </location>
</feature>
<comment type="similarity">
    <text evidence="2 12">Belongs to the tRNA nucleotidyltransferase/poly(A) polymerase family.</text>
</comment>
<accession>A0AAU9DKM7</accession>
<evidence type="ECO:0000256" key="7">
    <source>
        <dbReference type="ARBA" id="ARBA00022723"/>
    </source>
</evidence>
<dbReference type="GO" id="GO:0046872">
    <property type="term" value="F:metal ion binding"/>
    <property type="evidence" value="ECO:0007669"/>
    <property type="project" value="UniProtKB-KW"/>
</dbReference>
<keyword evidence="4 12" id="KW-0808">Transferase</keyword>
<dbReference type="SUPFAM" id="SSF81891">
    <property type="entry name" value="Poly A polymerase C-terminal region-like"/>
    <property type="match status" value="1"/>
</dbReference>
<keyword evidence="8" id="KW-0547">Nucleotide-binding</keyword>
<keyword evidence="11" id="KW-0129">CBS domain</keyword>
<keyword evidence="7" id="KW-0479">Metal-binding</keyword>
<dbReference type="Gene3D" id="3.30.460.10">
    <property type="entry name" value="Beta Polymerase, domain 2"/>
    <property type="match status" value="1"/>
</dbReference>
<proteinExistence type="inferred from homology"/>
<keyword evidence="15" id="KW-1185">Reference proteome</keyword>
<dbReference type="PANTHER" id="PTHR47788:SF1">
    <property type="entry name" value="A-ADDING TRNA NUCLEOTIDYLTRANSFERASE"/>
    <property type="match status" value="1"/>
</dbReference>
<dbReference type="CDD" id="cd04595">
    <property type="entry name" value="CBS_pair_DHH_polyA_Pol_assoc"/>
    <property type="match status" value="1"/>
</dbReference>
<dbReference type="GO" id="GO:0016779">
    <property type="term" value="F:nucleotidyltransferase activity"/>
    <property type="evidence" value="ECO:0007669"/>
    <property type="project" value="UniProtKB-KW"/>
</dbReference>
<dbReference type="GO" id="GO:0000049">
    <property type="term" value="F:tRNA binding"/>
    <property type="evidence" value="ECO:0007669"/>
    <property type="project" value="UniProtKB-KW"/>
</dbReference>
<evidence type="ECO:0000313" key="15">
    <source>
        <dbReference type="Proteomes" id="UP001321582"/>
    </source>
</evidence>
<dbReference type="InterPro" id="IPR038763">
    <property type="entry name" value="DHH_sf"/>
</dbReference>
<dbReference type="RefSeq" id="WP_307905386.1">
    <property type="nucleotide sequence ID" value="NZ_AP027059.1"/>
</dbReference>
<dbReference type="Gene3D" id="3.90.1640.10">
    <property type="entry name" value="inorganic pyrophosphatase (n-terminal core)"/>
    <property type="match status" value="1"/>
</dbReference>
<dbReference type="Gene3D" id="3.10.580.10">
    <property type="entry name" value="CBS-domain"/>
    <property type="match status" value="1"/>
</dbReference>
<keyword evidence="10 12" id="KW-0694">RNA-binding</keyword>
<evidence type="ECO:0000256" key="11">
    <source>
        <dbReference type="PROSITE-ProRule" id="PRU00703"/>
    </source>
</evidence>
<dbReference type="KEGG" id="haby:HLVA_10260"/>
<dbReference type="PROSITE" id="PS51371">
    <property type="entry name" value="CBS"/>
    <property type="match status" value="2"/>
</dbReference>
<dbReference type="Pfam" id="PF01743">
    <property type="entry name" value="PolyA_pol"/>
    <property type="match status" value="1"/>
</dbReference>
<dbReference type="Pfam" id="PF01368">
    <property type="entry name" value="DHH"/>
    <property type="match status" value="1"/>
</dbReference>
<evidence type="ECO:0000256" key="12">
    <source>
        <dbReference type="RuleBase" id="RU003953"/>
    </source>
</evidence>
<dbReference type="Pfam" id="PF02272">
    <property type="entry name" value="DHHA1"/>
    <property type="match status" value="1"/>
</dbReference>
<reference evidence="14 15" key="1">
    <citation type="submission" date="2022-11" db="EMBL/GenBank/DDBJ databases">
        <title>Haliovirga abyssi gen. nov., sp. nov., a mesophilic fermentative bacterium isolated from the Iheya North hydrothermal field and the proposal of Haliovirgaceae fam. nov.</title>
        <authorList>
            <person name="Miyazaki U."/>
            <person name="Tame A."/>
            <person name="Miyazaki J."/>
            <person name="Takai K."/>
            <person name="Sawayama S."/>
            <person name="Kitajima M."/>
            <person name="Okamoto A."/>
            <person name="Nakagawa S."/>
        </authorList>
    </citation>
    <scope>NUCLEOTIDE SEQUENCE [LARGE SCALE GENOMIC DNA]</scope>
    <source>
        <strain evidence="14 15">IC12</strain>
    </source>
</reference>
<evidence type="ECO:0000256" key="2">
    <source>
        <dbReference type="ARBA" id="ARBA00007265"/>
    </source>
</evidence>
<dbReference type="GO" id="GO:0000166">
    <property type="term" value="F:nucleotide binding"/>
    <property type="evidence" value="ECO:0007669"/>
    <property type="project" value="UniProtKB-KW"/>
</dbReference>
<dbReference type="PANTHER" id="PTHR47788">
    <property type="entry name" value="POLYA POLYMERASE"/>
    <property type="match status" value="1"/>
</dbReference>
<dbReference type="CDD" id="cd05398">
    <property type="entry name" value="NT_ClassII-CCAase"/>
    <property type="match status" value="1"/>
</dbReference>
<feature type="domain" description="CBS" evidence="13">
    <location>
        <begin position="381"/>
        <end position="437"/>
    </location>
</feature>
<dbReference type="InterPro" id="IPR046342">
    <property type="entry name" value="CBS_dom_sf"/>
</dbReference>
<keyword evidence="6" id="KW-0548">Nucleotidyltransferase</keyword>
<sequence>MIKIDIIISHSHLDLDGLASMIVAKKLYPNASLVFAGNVNENVHTLVGLYQDYLNIYKAKEINIDKVKKMIIVDTSGKNRIGKFKKILNKENVEIIIYDHHNQDEHSIITQNKFLSETGANTTFLLRIALEKIKELNFTEYEATILMMGIYEDTGSLSYSSTTPEDIKMAAYLLENNANLEIVNQYISKALKKDQVELFLKLIEAGEIIEFSVDSIFVGKYNNDSFVDGLDVVANKIKDIEGTNGVFILIGNDKNSYIIGRSSSLNIRVDDILSEFNGGGHSNAGSAVIKQENFEEIYKKLKKVILKNVKIEKLARDIMQYPVKTVFSDVKIKEVYKIMLRFGYSGIPIMENENLVGMISRKDIDKAISHGFSNAPVKAYMSGELITITQNTPLEKMKKLMIENEIGRLPILDENSNLIGIVTRSDILRNLYEIRKKTDKKNKKFEDNIKTVLKNRMKEDVLQLLLKIREVSEVRKEKVYIVGGIVRDLLLGIENFDLDIVVEGNGMNFAKELGEKLNAKKVVLHSKFRTGVVIVDEKLKIDVASSRVEYYEYPTSLPVVEYGNIKQDLYRRDFTINAMAIEIDYNKFGRLIDYFKGYSDLKNGKIRILHNFSFVEDPTRIIRGIRFAVRYNFEFDAETKRFAKLSVEEGFLKRLTWKRVKYEIELILNEKNPKKAIYMLEEYGVLKAIHKSIKLTKKTEVAFKNLEKYKEYITKLNLKQWIVYFLVLLEDLNSEELTNIFFKFHFPNKFIEKYKFGKIKREKIIDELKSSEKKSKIYNSLKKLSGDLILLLLITVDSEKEENKILEYINEIRNIKPLIMGKDLIKLGYKPNENFKNILNISFMYQLDNQELCKEELLQYIKNLNIFL</sequence>
<dbReference type="InterPro" id="IPR003156">
    <property type="entry name" value="DHHA1_dom"/>
</dbReference>
<evidence type="ECO:0000256" key="8">
    <source>
        <dbReference type="ARBA" id="ARBA00022741"/>
    </source>
</evidence>
<dbReference type="SUPFAM" id="SSF54631">
    <property type="entry name" value="CBS-domain pair"/>
    <property type="match status" value="1"/>
</dbReference>
<keyword evidence="9" id="KW-0460">Magnesium</keyword>
<dbReference type="SMART" id="SM00116">
    <property type="entry name" value="CBS"/>
    <property type="match status" value="2"/>
</dbReference>
<organism evidence="14 15">
    <name type="scientific">Haliovirga abyssi</name>
    <dbReference type="NCBI Taxonomy" id="2996794"/>
    <lineage>
        <taxon>Bacteria</taxon>
        <taxon>Fusobacteriati</taxon>
        <taxon>Fusobacteriota</taxon>
        <taxon>Fusobacteriia</taxon>
        <taxon>Fusobacteriales</taxon>
        <taxon>Haliovirgaceae</taxon>
        <taxon>Haliovirga</taxon>
    </lineage>
</organism>
<evidence type="ECO:0000313" key="14">
    <source>
        <dbReference type="EMBL" id="BDU50457.1"/>
    </source>
</evidence>
<dbReference type="InterPro" id="IPR052390">
    <property type="entry name" value="tRNA_nt/polyA_polymerase"/>
</dbReference>
<gene>
    <name evidence="14" type="ORF">HLVA_10260</name>
</gene>
<dbReference type="Proteomes" id="UP001321582">
    <property type="component" value="Chromosome"/>
</dbReference>
<evidence type="ECO:0000256" key="3">
    <source>
        <dbReference type="ARBA" id="ARBA00022555"/>
    </source>
</evidence>
<dbReference type="Gene3D" id="1.10.3090.10">
    <property type="entry name" value="cca-adding enzyme, domain 2"/>
    <property type="match status" value="1"/>
</dbReference>
<comment type="cofactor">
    <cofactor evidence="1">
        <name>Mg(2+)</name>
        <dbReference type="ChEBI" id="CHEBI:18420"/>
    </cofactor>
</comment>
<dbReference type="Pfam" id="PF00571">
    <property type="entry name" value="CBS"/>
    <property type="match status" value="2"/>
</dbReference>
<protein>
    <submittedName>
        <fullName evidence="14">Poly(A) polymerase</fullName>
    </submittedName>
</protein>